<dbReference type="AlphaFoldDB" id="A0A103XCB7"/>
<organism evidence="1 2">
    <name type="scientific">Cynara cardunculus var. scolymus</name>
    <name type="common">Globe artichoke</name>
    <name type="synonym">Cynara scolymus</name>
    <dbReference type="NCBI Taxonomy" id="59895"/>
    <lineage>
        <taxon>Eukaryota</taxon>
        <taxon>Viridiplantae</taxon>
        <taxon>Streptophyta</taxon>
        <taxon>Embryophyta</taxon>
        <taxon>Tracheophyta</taxon>
        <taxon>Spermatophyta</taxon>
        <taxon>Magnoliopsida</taxon>
        <taxon>eudicotyledons</taxon>
        <taxon>Gunneridae</taxon>
        <taxon>Pentapetalae</taxon>
        <taxon>asterids</taxon>
        <taxon>campanulids</taxon>
        <taxon>Asterales</taxon>
        <taxon>Asteraceae</taxon>
        <taxon>Carduoideae</taxon>
        <taxon>Cardueae</taxon>
        <taxon>Carduinae</taxon>
        <taxon>Cynara</taxon>
    </lineage>
</organism>
<reference evidence="1 2" key="1">
    <citation type="journal article" date="2016" name="Sci. Rep.">
        <title>The genome sequence of the outbreeding globe artichoke constructed de novo incorporating a phase-aware low-pass sequencing strategy of F1 progeny.</title>
        <authorList>
            <person name="Scaglione D."/>
            <person name="Reyes-Chin-Wo S."/>
            <person name="Acquadro A."/>
            <person name="Froenicke L."/>
            <person name="Portis E."/>
            <person name="Beitel C."/>
            <person name="Tirone M."/>
            <person name="Mauro R."/>
            <person name="Lo Monaco A."/>
            <person name="Mauromicale G."/>
            <person name="Faccioli P."/>
            <person name="Cattivelli L."/>
            <person name="Rieseberg L."/>
            <person name="Michelmore R."/>
            <person name="Lanteri S."/>
        </authorList>
    </citation>
    <scope>NUCLEOTIDE SEQUENCE [LARGE SCALE GENOMIC DNA]</scope>
    <source>
        <strain evidence="1">2C</strain>
    </source>
</reference>
<proteinExistence type="predicted"/>
<dbReference type="EMBL" id="LEKV01005571">
    <property type="protein sequence ID" value="KVH88103.1"/>
    <property type="molecule type" value="Genomic_DNA"/>
</dbReference>
<dbReference type="Gramene" id="KVH88103">
    <property type="protein sequence ID" value="KVH88103"/>
    <property type="gene ID" value="Ccrd_024511"/>
</dbReference>
<accession>A0A103XCB7</accession>
<comment type="caution">
    <text evidence="1">The sequence shown here is derived from an EMBL/GenBank/DDBJ whole genome shotgun (WGS) entry which is preliminary data.</text>
</comment>
<gene>
    <name evidence="1" type="ORF">Ccrd_024511</name>
</gene>
<evidence type="ECO:0000313" key="2">
    <source>
        <dbReference type="Proteomes" id="UP000243975"/>
    </source>
</evidence>
<name>A0A103XCB7_CYNCS</name>
<evidence type="ECO:0000313" key="1">
    <source>
        <dbReference type="EMBL" id="KVH88103.1"/>
    </source>
</evidence>
<sequence length="84" mass="9761">MQINAKEHRYQVCMDIARCFYENGMSFNISSNLPFIYMVRSIGNYGRGLKPPSRNEAGNWMLNEEVMTTSWDASVIKIKLHIRS</sequence>
<protein>
    <submittedName>
        <fullName evidence="1">Uncharacterized protein</fullName>
    </submittedName>
</protein>
<keyword evidence="2" id="KW-1185">Reference proteome</keyword>
<dbReference type="Proteomes" id="UP000243975">
    <property type="component" value="Unassembled WGS sequence"/>
</dbReference>